<dbReference type="Proteomes" id="UP000069850">
    <property type="component" value="Chromosome 1"/>
</dbReference>
<organism evidence="1 2">
    <name type="scientific">Methanoculleus bourgensis</name>
    <dbReference type="NCBI Taxonomy" id="83986"/>
    <lineage>
        <taxon>Archaea</taxon>
        <taxon>Methanobacteriati</taxon>
        <taxon>Methanobacteriota</taxon>
        <taxon>Stenosarchaea group</taxon>
        <taxon>Methanomicrobia</taxon>
        <taxon>Methanomicrobiales</taxon>
        <taxon>Methanomicrobiaceae</taxon>
        <taxon>Methanoculleus</taxon>
    </lineage>
</organism>
<dbReference type="AlphaFoldDB" id="A0A0X3BLP2"/>
<sequence>MERSVPASVDPGDPFNVTLTLLNEGQASASDVSVSINASSDAITPKTSENYYIPILEPGEEAVLLMAFETDTNAPLGLEPILITVDYRNADLAAFRQVATIGVPIVGRARWVSLPSGPNLPGSPPETKWT</sequence>
<proteinExistence type="predicted"/>
<dbReference type="EMBL" id="LT158599">
    <property type="protein sequence ID" value="CVK33017.1"/>
    <property type="molecule type" value="Genomic_DNA"/>
</dbReference>
<dbReference type="PANTHER" id="PTHR35902:SF6">
    <property type="entry name" value="CONSERVED WITHIN P. AEROPHILUM"/>
    <property type="match status" value="1"/>
</dbReference>
<gene>
    <name evidence="1" type="ORF">MMAB1_1804</name>
</gene>
<name>A0A0X3BLP2_9EURY</name>
<evidence type="ECO:0000313" key="1">
    <source>
        <dbReference type="EMBL" id="CVK33017.1"/>
    </source>
</evidence>
<reference evidence="1 2" key="1">
    <citation type="submission" date="2016-01" db="EMBL/GenBank/DDBJ databases">
        <authorList>
            <person name="Manzoor S."/>
        </authorList>
    </citation>
    <scope>NUCLEOTIDE SEQUENCE [LARGE SCALE GENOMIC DNA]</scope>
    <source>
        <strain evidence="1">Methanoculleus sp MAB1</strain>
    </source>
</reference>
<evidence type="ECO:0000313" key="2">
    <source>
        <dbReference type="Proteomes" id="UP000069850"/>
    </source>
</evidence>
<evidence type="ECO:0008006" key="3">
    <source>
        <dbReference type="Google" id="ProtNLM"/>
    </source>
</evidence>
<dbReference type="InterPro" id="IPR013783">
    <property type="entry name" value="Ig-like_fold"/>
</dbReference>
<protein>
    <recommendedName>
        <fullName evidence="3">CARDB domain-containing protein</fullName>
    </recommendedName>
</protein>
<dbReference type="Gene3D" id="2.60.40.10">
    <property type="entry name" value="Immunoglobulins"/>
    <property type="match status" value="1"/>
</dbReference>
<dbReference type="RefSeq" id="WP_062263692.1">
    <property type="nucleotide sequence ID" value="NZ_LT158599.1"/>
</dbReference>
<accession>A0A0X3BLP2</accession>
<dbReference type="PANTHER" id="PTHR35902">
    <property type="entry name" value="S-LAYER DOMAIN-LIKE PROTEIN-RELATED"/>
    <property type="match status" value="1"/>
</dbReference>
<dbReference type="KEGG" id="mema:MMAB1_1804"/>
<dbReference type="GeneID" id="70638108"/>